<keyword evidence="5" id="KW-1185">Reference proteome</keyword>
<sequence>MLDEISVAVIFLVRLIEKSANFNQEQLEGFKQRLSELLMKRFQNHWFPETPARGQAYRCIRVNEFSRRDAVIEEAASACGFNYDDMKLPVELTLWVDPNEVCCRFGENKGSYCTLASFSDKENSVAVDSKSLNAMVDQVMNMITEEKPAKAPVVPLSSNNQKPSGGRRQNGNKQKMSRKGNQMGGMPHNGYHHPMHWYSLLAPHWMPPSHQPPFHPILGKWTPQQQQRYNSWNSSKSLVKV</sequence>
<dbReference type="GO" id="GO:0005634">
    <property type="term" value="C:nucleus"/>
    <property type="evidence" value="ECO:0007669"/>
    <property type="project" value="TreeGrafter"/>
</dbReference>
<dbReference type="InterPro" id="IPR033332">
    <property type="entry name" value="BTG"/>
</dbReference>
<dbReference type="PANTHER" id="PTHR22978:SF44">
    <property type="entry name" value="PROTEIN BTG3-LIKE PROTEIN"/>
    <property type="match status" value="1"/>
</dbReference>
<accession>A0A9P0F5L5</accession>
<dbReference type="SMART" id="SM00099">
    <property type="entry name" value="btg1"/>
    <property type="match status" value="1"/>
</dbReference>
<evidence type="ECO:0000313" key="5">
    <source>
        <dbReference type="Proteomes" id="UP001152759"/>
    </source>
</evidence>
<dbReference type="Pfam" id="PF07742">
    <property type="entry name" value="BTG"/>
    <property type="match status" value="1"/>
</dbReference>
<dbReference type="OrthoDB" id="19928at2759"/>
<feature type="compositionally biased region" description="Polar residues" evidence="2">
    <location>
        <begin position="156"/>
        <end position="174"/>
    </location>
</feature>
<evidence type="ECO:0000256" key="2">
    <source>
        <dbReference type="SAM" id="MobiDB-lite"/>
    </source>
</evidence>
<organism evidence="4 5">
    <name type="scientific">Bemisia tabaci</name>
    <name type="common">Sweetpotato whitefly</name>
    <name type="synonym">Aleurodes tabaci</name>
    <dbReference type="NCBI Taxonomy" id="7038"/>
    <lineage>
        <taxon>Eukaryota</taxon>
        <taxon>Metazoa</taxon>
        <taxon>Ecdysozoa</taxon>
        <taxon>Arthropoda</taxon>
        <taxon>Hexapoda</taxon>
        <taxon>Insecta</taxon>
        <taxon>Pterygota</taxon>
        <taxon>Neoptera</taxon>
        <taxon>Paraneoptera</taxon>
        <taxon>Hemiptera</taxon>
        <taxon>Sternorrhyncha</taxon>
        <taxon>Aleyrodoidea</taxon>
        <taxon>Aleyrodidae</taxon>
        <taxon>Aleyrodinae</taxon>
        <taxon>Bemisia</taxon>
    </lineage>
</organism>
<dbReference type="GO" id="GO:0005737">
    <property type="term" value="C:cytoplasm"/>
    <property type="evidence" value="ECO:0007669"/>
    <property type="project" value="TreeGrafter"/>
</dbReference>
<dbReference type="PROSITE" id="PS01203">
    <property type="entry name" value="BTG_2"/>
    <property type="match status" value="1"/>
</dbReference>
<feature type="domain" description="Anti-proliferative protein" evidence="3">
    <location>
        <begin position="88"/>
        <end position="107"/>
    </location>
</feature>
<evidence type="ECO:0000256" key="1">
    <source>
        <dbReference type="ARBA" id="ARBA00007989"/>
    </source>
</evidence>
<name>A0A9P0F5L5_BEMTA</name>
<dbReference type="EMBL" id="OU963868">
    <property type="protein sequence ID" value="CAH0392943.1"/>
    <property type="molecule type" value="Genomic_DNA"/>
</dbReference>
<dbReference type="AlphaFoldDB" id="A0A9P0F5L5"/>
<proteinExistence type="inferred from homology"/>
<dbReference type="PRINTS" id="PR00310">
    <property type="entry name" value="ANTIPRLFBTG1"/>
</dbReference>
<dbReference type="SUPFAM" id="SSF160696">
    <property type="entry name" value="BTG domain-like"/>
    <property type="match status" value="1"/>
</dbReference>
<evidence type="ECO:0000313" key="4">
    <source>
        <dbReference type="EMBL" id="CAH0392943.1"/>
    </source>
</evidence>
<dbReference type="Proteomes" id="UP001152759">
    <property type="component" value="Chromosome 7"/>
</dbReference>
<comment type="similarity">
    <text evidence="1">Belongs to the BTG family.</text>
</comment>
<dbReference type="FunFam" id="3.90.640.90:FF:000002">
    <property type="entry name" value="BTG anti-proliferation factor 4"/>
    <property type="match status" value="1"/>
</dbReference>
<dbReference type="InterPro" id="IPR002087">
    <property type="entry name" value="Anti_prolifrtn"/>
</dbReference>
<dbReference type="InterPro" id="IPR036054">
    <property type="entry name" value="BTG-like_sf"/>
</dbReference>
<dbReference type="Gene3D" id="3.90.640.90">
    <property type="entry name" value="Anti-proliferative protein, N-terminal domain"/>
    <property type="match status" value="1"/>
</dbReference>
<feature type="region of interest" description="Disordered" evidence="2">
    <location>
        <begin position="147"/>
        <end position="188"/>
    </location>
</feature>
<reference evidence="4" key="1">
    <citation type="submission" date="2021-12" db="EMBL/GenBank/DDBJ databases">
        <authorList>
            <person name="King R."/>
        </authorList>
    </citation>
    <scope>NUCLEOTIDE SEQUENCE</scope>
</reference>
<protein>
    <recommendedName>
        <fullName evidence="3">Anti-proliferative protein domain-containing protein</fullName>
    </recommendedName>
</protein>
<gene>
    <name evidence="4" type="ORF">BEMITA_LOCUS11401</name>
</gene>
<dbReference type="KEGG" id="btab:109035322"/>
<evidence type="ECO:0000259" key="3">
    <source>
        <dbReference type="PROSITE" id="PS01203"/>
    </source>
</evidence>
<dbReference type="PANTHER" id="PTHR22978">
    <property type="entry name" value="B-CELL TRANSLOCATION GENE"/>
    <property type="match status" value="1"/>
</dbReference>